<accession>A0ABX9CAC8</accession>
<dbReference type="RefSeq" id="WP_146755548.1">
    <property type="nucleotide sequence ID" value="NZ_PXXW01000055.1"/>
</dbReference>
<evidence type="ECO:0000313" key="2">
    <source>
        <dbReference type="Proteomes" id="UP000249334"/>
    </source>
</evidence>
<protein>
    <submittedName>
        <fullName evidence="1">Uncharacterized protein</fullName>
    </submittedName>
</protein>
<dbReference type="EMBL" id="PXXW01000055">
    <property type="protein sequence ID" value="RAN92651.1"/>
    <property type="molecule type" value="Genomic_DNA"/>
</dbReference>
<gene>
    <name evidence="1" type="ORF">GAR05_06143</name>
</gene>
<proteinExistence type="predicted"/>
<organism evidence="1 2">
    <name type="scientific">Micromonospora saelicesensis</name>
    <dbReference type="NCBI Taxonomy" id="285676"/>
    <lineage>
        <taxon>Bacteria</taxon>
        <taxon>Bacillati</taxon>
        <taxon>Actinomycetota</taxon>
        <taxon>Actinomycetes</taxon>
        <taxon>Micromonosporales</taxon>
        <taxon>Micromonosporaceae</taxon>
        <taxon>Micromonospora</taxon>
    </lineage>
</organism>
<keyword evidence="2" id="KW-1185">Reference proteome</keyword>
<dbReference type="Proteomes" id="UP000249334">
    <property type="component" value="Unassembled WGS sequence"/>
</dbReference>
<comment type="caution">
    <text evidence="1">The sequence shown here is derived from an EMBL/GenBank/DDBJ whole genome shotgun (WGS) entry which is preliminary data.</text>
</comment>
<evidence type="ECO:0000313" key="1">
    <source>
        <dbReference type="EMBL" id="RAN92651.1"/>
    </source>
</evidence>
<sequence>MLTVRRRTVVVNLVDGRTTMTGTRRLSWPWQVKLTGAEVHRPHSEPSPLDGTVLIPRHRIDWIQVVS</sequence>
<reference evidence="1 2" key="1">
    <citation type="submission" date="2018-03" db="EMBL/GenBank/DDBJ databases">
        <title>Genomic framework for the identification of Micromonospora saelicesensis and Micromonospora noduli.</title>
        <authorList>
            <person name="Riesco R."/>
            <person name="Trujillo M.E."/>
        </authorList>
    </citation>
    <scope>NUCLEOTIDE SEQUENCE [LARGE SCALE GENOMIC DNA]</scope>
    <source>
        <strain evidence="1 2">GAR05</strain>
    </source>
</reference>
<name>A0ABX9CAC8_9ACTN</name>